<dbReference type="AlphaFoldDB" id="A0A9D1K4J4"/>
<evidence type="ECO:0000313" key="3">
    <source>
        <dbReference type="Proteomes" id="UP000824139"/>
    </source>
</evidence>
<dbReference type="EMBL" id="DVJO01000215">
    <property type="protein sequence ID" value="HIS83887.1"/>
    <property type="molecule type" value="Genomic_DNA"/>
</dbReference>
<evidence type="ECO:0000256" key="1">
    <source>
        <dbReference type="SAM" id="SignalP"/>
    </source>
</evidence>
<comment type="caution">
    <text evidence="2">The sequence shown here is derived from an EMBL/GenBank/DDBJ whole genome shotgun (WGS) entry which is preliminary data.</text>
</comment>
<dbReference type="Proteomes" id="UP000824139">
    <property type="component" value="Unassembled WGS sequence"/>
</dbReference>
<feature type="signal peptide" evidence="1">
    <location>
        <begin position="1"/>
        <end position="19"/>
    </location>
</feature>
<reference evidence="2" key="2">
    <citation type="journal article" date="2021" name="PeerJ">
        <title>Extensive microbial diversity within the chicken gut microbiome revealed by metagenomics and culture.</title>
        <authorList>
            <person name="Gilroy R."/>
            <person name="Ravi A."/>
            <person name="Getino M."/>
            <person name="Pursley I."/>
            <person name="Horton D.L."/>
            <person name="Alikhan N.F."/>
            <person name="Baker D."/>
            <person name="Gharbi K."/>
            <person name="Hall N."/>
            <person name="Watson M."/>
            <person name="Adriaenssens E.M."/>
            <person name="Foster-Nyarko E."/>
            <person name="Jarju S."/>
            <person name="Secka A."/>
            <person name="Antonio M."/>
            <person name="Oren A."/>
            <person name="Chaudhuri R.R."/>
            <person name="La Ragione R."/>
            <person name="Hildebrand F."/>
            <person name="Pallen M.J."/>
        </authorList>
    </citation>
    <scope>NUCLEOTIDE SEQUENCE</scope>
    <source>
        <strain evidence="2">CHK152-2994</strain>
    </source>
</reference>
<name>A0A9D1K4J4_9BACT</name>
<sequence length="198" mass="22477">MKRVLCLTLILCSFLGVKAFCAPQFENIQLEMREFDPVELRAGTFIPVINAQEISTQYMTEGHKVKFIATNDLFMYDTIIVPENTVFEGYIEKMNEPVVGTNASMIIRISKMILPDKFELPMKGYIYTSNNNLIGGGISEPAEWVKMPHYQNRLRGVASLQIRPGEKRKMGEHTNLQAGLDLIIILTEPLEITHILTN</sequence>
<protein>
    <submittedName>
        <fullName evidence="2">Uncharacterized protein</fullName>
    </submittedName>
</protein>
<accession>A0A9D1K4J4</accession>
<keyword evidence="1" id="KW-0732">Signal</keyword>
<feature type="chain" id="PRO_5039634166" evidence="1">
    <location>
        <begin position="20"/>
        <end position="198"/>
    </location>
</feature>
<evidence type="ECO:0000313" key="2">
    <source>
        <dbReference type="EMBL" id="HIS83887.1"/>
    </source>
</evidence>
<gene>
    <name evidence="2" type="ORF">IAD41_09820</name>
</gene>
<proteinExistence type="predicted"/>
<reference evidence="2" key="1">
    <citation type="submission" date="2020-10" db="EMBL/GenBank/DDBJ databases">
        <authorList>
            <person name="Gilroy R."/>
        </authorList>
    </citation>
    <scope>NUCLEOTIDE SEQUENCE</scope>
    <source>
        <strain evidence="2">CHK152-2994</strain>
    </source>
</reference>
<organism evidence="2 3">
    <name type="scientific">Candidatus Scatenecus faecavium</name>
    <dbReference type="NCBI Taxonomy" id="2840915"/>
    <lineage>
        <taxon>Bacteria</taxon>
        <taxon>Candidatus Scatenecus</taxon>
    </lineage>
</organism>